<dbReference type="UniPathway" id="UPA00299"/>
<dbReference type="GO" id="GO:0046872">
    <property type="term" value="F:metal ion binding"/>
    <property type="evidence" value="ECO:0007669"/>
    <property type="project" value="UniProtKB-KW"/>
</dbReference>
<evidence type="ECO:0000256" key="2">
    <source>
        <dbReference type="ARBA" id="ARBA00008770"/>
    </source>
</evidence>
<dbReference type="GO" id="GO:0004805">
    <property type="term" value="F:trehalose-phosphatase activity"/>
    <property type="evidence" value="ECO:0007669"/>
    <property type="project" value="UniProtKB-EC"/>
</dbReference>
<dbReference type="RefSeq" id="WP_124196203.1">
    <property type="nucleotide sequence ID" value="NZ_REGA01000012.1"/>
</dbReference>
<dbReference type="Pfam" id="PF02358">
    <property type="entry name" value="Trehalose_PPase"/>
    <property type="match status" value="1"/>
</dbReference>
<dbReference type="PANTHER" id="PTHR43768:SF3">
    <property type="entry name" value="TREHALOSE 6-PHOSPHATE PHOSPHATASE"/>
    <property type="match status" value="1"/>
</dbReference>
<name>A0A3N6LU67_NATCH</name>
<keyword evidence="7" id="KW-1185">Reference proteome</keyword>
<evidence type="ECO:0000313" key="7">
    <source>
        <dbReference type="Proteomes" id="UP000282323"/>
    </source>
</evidence>
<dbReference type="InterPro" id="IPR023214">
    <property type="entry name" value="HAD_sf"/>
</dbReference>
<dbReference type="NCBIfam" id="TIGR01484">
    <property type="entry name" value="HAD-SF-IIB"/>
    <property type="match status" value="1"/>
</dbReference>
<evidence type="ECO:0000256" key="4">
    <source>
        <dbReference type="RuleBase" id="RU361117"/>
    </source>
</evidence>
<comment type="cofactor">
    <cofactor evidence="4">
        <name>Mg(2+)</name>
        <dbReference type="ChEBI" id="CHEBI:18420"/>
    </cofactor>
</comment>
<dbReference type="InterPro" id="IPR036412">
    <property type="entry name" value="HAD-like_sf"/>
</dbReference>
<dbReference type="SUPFAM" id="SSF56784">
    <property type="entry name" value="HAD-like"/>
    <property type="match status" value="1"/>
</dbReference>
<dbReference type="InterPro" id="IPR044651">
    <property type="entry name" value="OTSB-like"/>
</dbReference>
<dbReference type="InterPro" id="IPR006379">
    <property type="entry name" value="HAD-SF_hydro_IIB"/>
</dbReference>
<reference evidence="6 7" key="1">
    <citation type="submission" date="2018-10" db="EMBL/GenBank/DDBJ databases">
        <title>Natrarchaeobius chitinivorans gen. nov., sp. nov., and Natrarchaeobius haloalkaliphilus sp. nov., alkaliphilic, chitin-utilizing haloarchaea from hypersaline alkaline lakes.</title>
        <authorList>
            <person name="Sorokin D.Y."/>
            <person name="Elcheninov A.G."/>
            <person name="Kostrikina N.A."/>
            <person name="Bale N.J."/>
            <person name="Sinninghe Damste J.S."/>
            <person name="Khijniak T.V."/>
            <person name="Kublanov I.V."/>
            <person name="Toshchakov S.V."/>
        </authorList>
    </citation>
    <scope>NUCLEOTIDE SEQUENCE [LARGE SCALE GENOMIC DNA]</scope>
    <source>
        <strain evidence="6 7">AArcht4T</strain>
    </source>
</reference>
<dbReference type="AlphaFoldDB" id="A0A3N6LU67"/>
<keyword evidence="4" id="KW-0479">Metal-binding</keyword>
<comment type="function">
    <text evidence="4">Removes the phosphate from trehalose 6-phosphate to produce free trehalose.</text>
</comment>
<dbReference type="Proteomes" id="UP000282323">
    <property type="component" value="Unassembled WGS sequence"/>
</dbReference>
<dbReference type="OrthoDB" id="70105at2157"/>
<keyword evidence="4" id="KW-0460">Magnesium</keyword>
<dbReference type="InterPro" id="IPR003337">
    <property type="entry name" value="Trehalose_PPase"/>
</dbReference>
<dbReference type="Gene3D" id="3.30.70.1020">
    <property type="entry name" value="Trehalose-6-phosphate phosphatase related protein, domain 2"/>
    <property type="match status" value="1"/>
</dbReference>
<dbReference type="EC" id="3.1.3.12" evidence="4"/>
<comment type="similarity">
    <text evidence="2 4">Belongs to the trehalose phosphatase family.</text>
</comment>
<comment type="catalytic activity">
    <reaction evidence="4">
        <text>alpha,alpha-trehalose 6-phosphate + H2O = alpha,alpha-trehalose + phosphate</text>
        <dbReference type="Rhea" id="RHEA:23420"/>
        <dbReference type="ChEBI" id="CHEBI:15377"/>
        <dbReference type="ChEBI" id="CHEBI:16551"/>
        <dbReference type="ChEBI" id="CHEBI:43474"/>
        <dbReference type="ChEBI" id="CHEBI:58429"/>
        <dbReference type="EC" id="3.1.3.12"/>
    </reaction>
</comment>
<accession>A0A3N6LU67</accession>
<evidence type="ECO:0000256" key="1">
    <source>
        <dbReference type="ARBA" id="ARBA00005199"/>
    </source>
</evidence>
<evidence type="ECO:0000256" key="5">
    <source>
        <dbReference type="SAM" id="MobiDB-lite"/>
    </source>
</evidence>
<dbReference type="NCBIfam" id="TIGR00685">
    <property type="entry name" value="T6PP"/>
    <property type="match status" value="1"/>
</dbReference>
<feature type="region of interest" description="Disordered" evidence="5">
    <location>
        <begin position="268"/>
        <end position="289"/>
    </location>
</feature>
<proteinExistence type="inferred from homology"/>
<keyword evidence="3 4" id="KW-0378">Hydrolase</keyword>
<evidence type="ECO:0000313" key="6">
    <source>
        <dbReference type="EMBL" id="RQG93798.1"/>
    </source>
</evidence>
<dbReference type="PANTHER" id="PTHR43768">
    <property type="entry name" value="TREHALOSE 6-PHOSPHATE PHOSPHATASE"/>
    <property type="match status" value="1"/>
</dbReference>
<sequence length="300" mass="32341">MSEEPPPRLDEQLPQIRSRLARASDLLVCLDFDGTLAPIVDEPDEATPLEANERALSELVAEPTVSTAIVSGRSLPDVRNRIDEADAYAGNHGLELARSGAVSVHPIARKRAASIDEVCSALEPVLSPVPGSRIENKRLTATVHTRNVPEPLRPIVHRRTTTILDRFGDDELELSRGKRVLEIGPAIPWGKGNAVELIASGLPDDAATVYVGDDVTDESAFRVVEPAGIGVRVGADDPSAASCRVRSPTDVVSFLQWLGSAGVDLIEQSGRRDETPVDPPRAYPSRGQIDLEYFPKSRDG</sequence>
<organism evidence="6 7">
    <name type="scientific">Natrarchaeobius chitinivorans</name>
    <dbReference type="NCBI Taxonomy" id="1679083"/>
    <lineage>
        <taxon>Archaea</taxon>
        <taxon>Methanobacteriati</taxon>
        <taxon>Methanobacteriota</taxon>
        <taxon>Stenosarchaea group</taxon>
        <taxon>Halobacteria</taxon>
        <taxon>Halobacteriales</taxon>
        <taxon>Natrialbaceae</taxon>
        <taxon>Natrarchaeobius</taxon>
    </lineage>
</organism>
<dbReference type="GO" id="GO:0005992">
    <property type="term" value="P:trehalose biosynthetic process"/>
    <property type="evidence" value="ECO:0007669"/>
    <property type="project" value="UniProtKB-UniPathway"/>
</dbReference>
<evidence type="ECO:0000256" key="3">
    <source>
        <dbReference type="ARBA" id="ARBA00022801"/>
    </source>
</evidence>
<protein>
    <recommendedName>
        <fullName evidence="4">Trehalose 6-phosphate phosphatase</fullName>
        <ecNumber evidence="4">3.1.3.12</ecNumber>
    </recommendedName>
</protein>
<dbReference type="Gene3D" id="3.40.50.1000">
    <property type="entry name" value="HAD superfamily/HAD-like"/>
    <property type="match status" value="1"/>
</dbReference>
<comment type="caution">
    <text evidence="6">The sequence shown here is derived from an EMBL/GenBank/DDBJ whole genome shotgun (WGS) entry which is preliminary data.</text>
</comment>
<comment type="pathway">
    <text evidence="1 4">Glycan biosynthesis; trehalose biosynthesis.</text>
</comment>
<gene>
    <name evidence="6" type="primary">otsB</name>
    <name evidence="6" type="ORF">EA473_13835</name>
</gene>
<dbReference type="EMBL" id="REGA01000012">
    <property type="protein sequence ID" value="RQG93798.1"/>
    <property type="molecule type" value="Genomic_DNA"/>
</dbReference>